<dbReference type="Proteomes" id="UP000001304">
    <property type="component" value="Chromosome"/>
</dbReference>
<reference evidence="3 4" key="1">
    <citation type="journal article" date="2010" name="Stand. Genomic Sci.">
        <title>Complete genome sequence of Ignisphaera aggregans type strain (AQ1.S1).</title>
        <authorList>
            <person name="Goker M."/>
            <person name="Held B."/>
            <person name="Lapidus A."/>
            <person name="Nolan M."/>
            <person name="Spring S."/>
            <person name="Yasawong M."/>
            <person name="Lucas S."/>
            <person name="Glavina Del Rio T."/>
            <person name="Tice H."/>
            <person name="Cheng J.F."/>
            <person name="Goodwin L."/>
            <person name="Tapia R."/>
            <person name="Pitluck S."/>
            <person name="Liolios K."/>
            <person name="Ivanova N."/>
            <person name="Mavromatis K."/>
            <person name="Mikhailova N."/>
            <person name="Pati A."/>
            <person name="Chen A."/>
            <person name="Palaniappan K."/>
            <person name="Brambilla E."/>
            <person name="Land M."/>
            <person name="Hauser L."/>
            <person name="Chang Y.J."/>
            <person name="Jeffries C.D."/>
            <person name="Brettin T."/>
            <person name="Detter J.C."/>
            <person name="Han C."/>
            <person name="Rohde M."/>
            <person name="Sikorski J."/>
            <person name="Woyke T."/>
            <person name="Bristow J."/>
            <person name="Eisen J.A."/>
            <person name="Markowitz V."/>
            <person name="Hugenholtz P."/>
            <person name="Kyrpides N.C."/>
            <person name="Klenk H.P."/>
        </authorList>
    </citation>
    <scope>NUCLEOTIDE SEQUENCE [LARGE SCALE GENOMIC DNA]</scope>
    <source>
        <strain evidence="4">DSM 17230 / JCM 13409 / AQ1.S1</strain>
    </source>
</reference>
<evidence type="ECO:0000256" key="1">
    <source>
        <dbReference type="SAM" id="Phobius"/>
    </source>
</evidence>
<name>E0SSW6_IGNAA</name>
<evidence type="ECO:0000313" key="4">
    <source>
        <dbReference type="Proteomes" id="UP000001304"/>
    </source>
</evidence>
<keyword evidence="4" id="KW-1185">Reference proteome</keyword>
<feature type="transmembrane region" description="Helical" evidence="1">
    <location>
        <begin position="340"/>
        <end position="361"/>
    </location>
</feature>
<evidence type="ECO:0000313" key="3">
    <source>
        <dbReference type="EMBL" id="ADM27516.1"/>
    </source>
</evidence>
<keyword evidence="1" id="KW-1133">Transmembrane helix</keyword>
<dbReference type="BioCyc" id="IAGG583356:GHAH-682-MONOMER"/>
<dbReference type="Pfam" id="PF09985">
    <property type="entry name" value="Glucodextran_C"/>
    <property type="match status" value="1"/>
</dbReference>
<dbReference type="HOGENOM" id="CLU_703260_0_0_2"/>
<sequence length="363" mass="40082">MRKYFVFYILSVFLILAIFIQISYMAVAKAEQPIISIPDPAEDDKGPGYYGYPTNAVFGSGAFDIIKLEIYVTDTSVVFKTYFRNLSGNPWNGPNGFSLQYVQIYVRTTQRGLPARADTAGLGVYLRPDYSWHFALLISPGWGDSPLPAGEKPALVYANGTIVMQNDVFKIYADATNNAIVAEVSKSLLYDVDNIAKWSIIVFATSWAGENPDRIRSLSVNQGEWVLWAATDPAYLTRIAKAITFNIAPKAMDMAIYSSEYPNGITADEQYRILDSYDPDKGIPAMVPALPSVALTTTVTQTIFSTIAKTETQLMTQTQILTYTSTITTTQTSTISTTDYTTTIILGIALLVIGIVIGYFIRR</sequence>
<dbReference type="Gene3D" id="2.60.40.1190">
    <property type="match status" value="1"/>
</dbReference>
<dbReference type="STRING" id="583356.Igag_0686"/>
<gene>
    <name evidence="3" type="ordered locus">Igag_0686</name>
</gene>
<dbReference type="InterPro" id="IPR019248">
    <property type="entry name" value="Glucodextran_C"/>
</dbReference>
<evidence type="ECO:0000259" key="2">
    <source>
        <dbReference type="Pfam" id="PF09985"/>
    </source>
</evidence>
<accession>E0SSW6</accession>
<organism evidence="3 4">
    <name type="scientific">Ignisphaera aggregans (strain DSM 17230 / JCM 13409 / AQ1.S1)</name>
    <dbReference type="NCBI Taxonomy" id="583356"/>
    <lineage>
        <taxon>Archaea</taxon>
        <taxon>Thermoproteota</taxon>
        <taxon>Thermoprotei</taxon>
        <taxon>Desulfurococcales</taxon>
        <taxon>Desulfurococcaceae</taxon>
        <taxon>Ignisphaera</taxon>
    </lineage>
</organism>
<dbReference type="KEGG" id="iag:Igag_0686"/>
<feature type="domain" description="Glucodextranase-like C-terminal" evidence="2">
    <location>
        <begin position="34"/>
        <end position="287"/>
    </location>
</feature>
<keyword evidence="1" id="KW-0812">Transmembrane</keyword>
<keyword evidence="1" id="KW-0472">Membrane</keyword>
<dbReference type="AlphaFoldDB" id="E0SSW6"/>
<dbReference type="SUPFAM" id="SSF49344">
    <property type="entry name" value="CBD9-like"/>
    <property type="match status" value="1"/>
</dbReference>
<protein>
    <recommendedName>
        <fullName evidence="2">Glucodextranase-like C-terminal domain-containing protein</fullName>
    </recommendedName>
</protein>
<proteinExistence type="predicted"/>
<dbReference type="CDD" id="cd09626">
    <property type="entry name" value="DOMON_glucodextranase_like"/>
    <property type="match status" value="1"/>
</dbReference>
<dbReference type="EMBL" id="CP002098">
    <property type="protein sequence ID" value="ADM27516.1"/>
    <property type="molecule type" value="Genomic_DNA"/>
</dbReference>